<feature type="transmembrane region" description="Helical" evidence="6">
    <location>
        <begin position="300"/>
        <end position="320"/>
    </location>
</feature>
<dbReference type="SUPFAM" id="SSF103481">
    <property type="entry name" value="Multidrug resistance efflux transporter EmrE"/>
    <property type="match status" value="1"/>
</dbReference>
<dbReference type="Gene3D" id="1.10.3730.20">
    <property type="match status" value="1"/>
</dbReference>
<feature type="transmembrane region" description="Helical" evidence="6">
    <location>
        <begin position="103"/>
        <end position="124"/>
    </location>
</feature>
<evidence type="ECO:0008006" key="8">
    <source>
        <dbReference type="Google" id="ProtNLM"/>
    </source>
</evidence>
<organism evidence="7">
    <name type="scientific">Palpitomonas bilix</name>
    <dbReference type="NCBI Taxonomy" id="652834"/>
    <lineage>
        <taxon>Eukaryota</taxon>
        <taxon>Eukaryota incertae sedis</taxon>
    </lineage>
</organism>
<reference evidence="7" key="1">
    <citation type="submission" date="2021-01" db="EMBL/GenBank/DDBJ databases">
        <authorList>
            <person name="Corre E."/>
            <person name="Pelletier E."/>
            <person name="Niang G."/>
            <person name="Scheremetjew M."/>
            <person name="Finn R."/>
            <person name="Kale V."/>
            <person name="Holt S."/>
            <person name="Cochrane G."/>
            <person name="Meng A."/>
            <person name="Brown T."/>
            <person name="Cohen L."/>
        </authorList>
    </citation>
    <scope>NUCLEOTIDE SEQUENCE</scope>
    <source>
        <strain evidence="7">NIES-2562</strain>
    </source>
</reference>
<proteinExistence type="predicted"/>
<dbReference type="PIRSF" id="PIRSF005799">
    <property type="entry name" value="UDP-gal_transpt"/>
    <property type="match status" value="1"/>
</dbReference>
<evidence type="ECO:0000256" key="4">
    <source>
        <dbReference type="ARBA" id="ARBA00023136"/>
    </source>
</evidence>
<protein>
    <recommendedName>
        <fullName evidence="8">UDP-N-acetylglucosamine transporter</fullName>
    </recommendedName>
</protein>
<dbReference type="PANTHER" id="PTHR10231">
    <property type="entry name" value="NUCLEOTIDE-SUGAR TRANSMEMBRANE TRANSPORTER"/>
    <property type="match status" value="1"/>
</dbReference>
<dbReference type="AlphaFoldDB" id="A0A7S3DGG9"/>
<feature type="transmembrane region" description="Helical" evidence="6">
    <location>
        <begin position="244"/>
        <end position="266"/>
    </location>
</feature>
<feature type="transmembrane region" description="Helical" evidence="6">
    <location>
        <begin position="272"/>
        <end position="293"/>
    </location>
</feature>
<evidence type="ECO:0000256" key="1">
    <source>
        <dbReference type="ARBA" id="ARBA00004141"/>
    </source>
</evidence>
<feature type="transmembrane region" description="Helical" evidence="6">
    <location>
        <begin position="34"/>
        <end position="58"/>
    </location>
</feature>
<accession>A0A7S3DGG9</accession>
<dbReference type="GO" id="GO:0000139">
    <property type="term" value="C:Golgi membrane"/>
    <property type="evidence" value="ECO:0007669"/>
    <property type="project" value="InterPro"/>
</dbReference>
<name>A0A7S3DGG9_9EUKA</name>
<comment type="subcellular location">
    <subcellularLocation>
        <location evidence="1">Membrane</location>
        <topology evidence="1">Multi-pass membrane protein</topology>
    </subcellularLocation>
</comment>
<evidence type="ECO:0000256" key="2">
    <source>
        <dbReference type="ARBA" id="ARBA00022692"/>
    </source>
</evidence>
<keyword evidence="3 6" id="KW-1133">Transmembrane helix</keyword>
<dbReference type="InterPro" id="IPR037185">
    <property type="entry name" value="EmrE-like"/>
</dbReference>
<evidence type="ECO:0000313" key="7">
    <source>
        <dbReference type="EMBL" id="CAE0256813.1"/>
    </source>
</evidence>
<feature type="transmembrane region" description="Helical" evidence="6">
    <location>
        <begin position="175"/>
        <end position="196"/>
    </location>
</feature>
<evidence type="ECO:0000256" key="6">
    <source>
        <dbReference type="SAM" id="Phobius"/>
    </source>
</evidence>
<dbReference type="GO" id="GO:0015165">
    <property type="term" value="F:pyrimidine nucleotide-sugar transmembrane transporter activity"/>
    <property type="evidence" value="ECO:0007669"/>
    <property type="project" value="InterPro"/>
</dbReference>
<keyword evidence="2 6" id="KW-0812">Transmembrane</keyword>
<dbReference type="InterPro" id="IPR007271">
    <property type="entry name" value="Nuc_sug_transpt"/>
</dbReference>
<gene>
    <name evidence="7" type="ORF">PBIL07802_LOCUS19070</name>
</gene>
<evidence type="ECO:0000256" key="5">
    <source>
        <dbReference type="SAM" id="MobiDB-lite"/>
    </source>
</evidence>
<sequence>MFSGVPPFALLTALTLQNALLVLLVRKSKMGEPYIASVAVVVAEVLKFFICLASLFYSKGYASTIKAFNLRPWGVRARIAVPALIYGAQNNLLHLALSNLDVSTFQVLSQLKILTTAVFFVVLLQRNITREQWVHLVVLIVGVMLITSSQPEKAVPTGPITSQGSNTLDGKERHVFVGLVAVLFLCCLSGFSGVYAEKMLKGQVTLSVDEFNLELSLWSFFINCGLAWQLDGARIVESGAFQNFSGWTIGVIFVSGAGGVLTGYVMRYADNVLKVYATAVSLLFSSFLSYCFLGDETVKSIMFLLGASNVLCSTLLYTGVLQSKSPLPQPGQNDVEQNNIKSSSELK</sequence>
<feature type="region of interest" description="Disordered" evidence="5">
    <location>
        <begin position="328"/>
        <end position="347"/>
    </location>
</feature>
<feature type="transmembrane region" description="Helical" evidence="6">
    <location>
        <begin position="133"/>
        <end position="150"/>
    </location>
</feature>
<keyword evidence="4 6" id="KW-0472">Membrane</keyword>
<evidence type="ECO:0000256" key="3">
    <source>
        <dbReference type="ARBA" id="ARBA00022989"/>
    </source>
</evidence>
<dbReference type="EMBL" id="HBIB01029246">
    <property type="protein sequence ID" value="CAE0256813.1"/>
    <property type="molecule type" value="Transcribed_RNA"/>
</dbReference>
<dbReference type="NCBIfam" id="TIGR00803">
    <property type="entry name" value="nst"/>
    <property type="match status" value="1"/>
</dbReference>
<dbReference type="Pfam" id="PF04142">
    <property type="entry name" value="Nuc_sug_transp"/>
    <property type="match status" value="1"/>
</dbReference>